<organism evidence="1 2">
    <name type="scientific">Algoriphagus oliviformis</name>
    <dbReference type="NCBI Taxonomy" id="2811231"/>
    <lineage>
        <taxon>Bacteria</taxon>
        <taxon>Pseudomonadati</taxon>
        <taxon>Bacteroidota</taxon>
        <taxon>Cytophagia</taxon>
        <taxon>Cytophagales</taxon>
        <taxon>Cyclobacteriaceae</taxon>
        <taxon>Algoriphagus</taxon>
    </lineage>
</organism>
<gene>
    <name evidence="1" type="ORF">J0A68_15230</name>
</gene>
<evidence type="ECO:0000313" key="1">
    <source>
        <dbReference type="EMBL" id="MBN7812305.1"/>
    </source>
</evidence>
<keyword evidence="2" id="KW-1185">Reference proteome</keyword>
<dbReference type="EMBL" id="JAFKCT010000006">
    <property type="protein sequence ID" value="MBN7812305.1"/>
    <property type="molecule type" value="Genomic_DNA"/>
</dbReference>
<protein>
    <submittedName>
        <fullName evidence="1">Transposase</fullName>
    </submittedName>
</protein>
<dbReference type="RefSeq" id="WP_206579075.1">
    <property type="nucleotide sequence ID" value="NZ_JAFKCT010000006.1"/>
</dbReference>
<proteinExistence type="predicted"/>
<dbReference type="SUPFAM" id="SSF143422">
    <property type="entry name" value="Transposase IS200-like"/>
    <property type="match status" value="1"/>
</dbReference>
<dbReference type="PANTHER" id="PTHR36966">
    <property type="entry name" value="REP-ASSOCIATED TYROSINE TRANSPOSASE"/>
    <property type="match status" value="1"/>
</dbReference>
<dbReference type="InterPro" id="IPR036515">
    <property type="entry name" value="Transposase_17_sf"/>
</dbReference>
<dbReference type="PANTHER" id="PTHR36966:SF1">
    <property type="entry name" value="REP-ASSOCIATED TYROSINE TRANSPOSASE"/>
    <property type="match status" value="1"/>
</dbReference>
<sequence length="173" mass="20537">MELNKIYFFTATIHSWIPILDQQGFKEIVLSSLKFLTVKDLLKVYGFVIMPNHIHLIWELLELNGKEMPHASFLKFTSHEFLKKLRLENPGLLRAFQVQEEIRSHSFWQRNSLPIEVFSPKVVFEKLDYIHQNPCRGKWMLADNPVSYPYSSFKFYETGKDRFGFLTHIGERL</sequence>
<evidence type="ECO:0000313" key="2">
    <source>
        <dbReference type="Proteomes" id="UP000664317"/>
    </source>
</evidence>
<dbReference type="Proteomes" id="UP000664317">
    <property type="component" value="Unassembled WGS sequence"/>
</dbReference>
<name>A0ABS3C836_9BACT</name>
<comment type="caution">
    <text evidence="1">The sequence shown here is derived from an EMBL/GenBank/DDBJ whole genome shotgun (WGS) entry which is preliminary data.</text>
</comment>
<dbReference type="InterPro" id="IPR052715">
    <property type="entry name" value="RAYT_transposase"/>
</dbReference>
<accession>A0ABS3C836</accession>
<dbReference type="Gene3D" id="3.30.70.1290">
    <property type="entry name" value="Transposase IS200-like"/>
    <property type="match status" value="1"/>
</dbReference>
<reference evidence="1 2" key="1">
    <citation type="submission" date="2021-03" db="EMBL/GenBank/DDBJ databases">
        <title>novel species isolated from a fishpond in China.</title>
        <authorList>
            <person name="Lu H."/>
            <person name="Cai Z."/>
        </authorList>
    </citation>
    <scope>NUCLEOTIDE SEQUENCE [LARGE SCALE GENOMIC DNA]</scope>
    <source>
        <strain evidence="1 2">H41</strain>
    </source>
</reference>